<feature type="region of interest" description="Disordered" evidence="1">
    <location>
        <begin position="1"/>
        <end position="26"/>
    </location>
</feature>
<evidence type="ECO:0000256" key="1">
    <source>
        <dbReference type="SAM" id="MobiDB-lite"/>
    </source>
</evidence>
<accession>A0A9Q1JIX9</accession>
<feature type="compositionally biased region" description="Polar residues" evidence="1">
    <location>
        <begin position="138"/>
        <end position="156"/>
    </location>
</feature>
<feature type="region of interest" description="Disordered" evidence="1">
    <location>
        <begin position="129"/>
        <end position="156"/>
    </location>
</feature>
<gene>
    <name evidence="2" type="ORF">Cgig2_009110</name>
</gene>
<dbReference type="AlphaFoldDB" id="A0A9Q1JIX9"/>
<feature type="compositionally biased region" description="Polar residues" evidence="1">
    <location>
        <begin position="1"/>
        <end position="11"/>
    </location>
</feature>
<keyword evidence="3" id="KW-1185">Reference proteome</keyword>
<comment type="caution">
    <text evidence="2">The sequence shown here is derived from an EMBL/GenBank/DDBJ whole genome shotgun (WGS) entry which is preliminary data.</text>
</comment>
<sequence length="172" mass="18389">MKQLVRPTSSHGGLPSQPSLQSQPTTSITTLRPIHMPTSSIVAALPLIHPSTIRFGPFQPFSTTTGSDPTCQPLSVVRTSQVNPSTIGSNPPCQPSFVVGTSQVNPSTRSVPLDNQSHSAIIEVARGKGYVGGKQKRPSVSQNTKSSRSSWKNNIQFDAKEEVLTVDDQGNE</sequence>
<name>A0A9Q1JIX9_9CARY</name>
<organism evidence="2 3">
    <name type="scientific">Carnegiea gigantea</name>
    <dbReference type="NCBI Taxonomy" id="171969"/>
    <lineage>
        <taxon>Eukaryota</taxon>
        <taxon>Viridiplantae</taxon>
        <taxon>Streptophyta</taxon>
        <taxon>Embryophyta</taxon>
        <taxon>Tracheophyta</taxon>
        <taxon>Spermatophyta</taxon>
        <taxon>Magnoliopsida</taxon>
        <taxon>eudicotyledons</taxon>
        <taxon>Gunneridae</taxon>
        <taxon>Pentapetalae</taxon>
        <taxon>Caryophyllales</taxon>
        <taxon>Cactineae</taxon>
        <taxon>Cactaceae</taxon>
        <taxon>Cactoideae</taxon>
        <taxon>Echinocereeae</taxon>
        <taxon>Carnegiea</taxon>
    </lineage>
</organism>
<evidence type="ECO:0000313" key="2">
    <source>
        <dbReference type="EMBL" id="KAJ8427217.1"/>
    </source>
</evidence>
<evidence type="ECO:0000313" key="3">
    <source>
        <dbReference type="Proteomes" id="UP001153076"/>
    </source>
</evidence>
<reference evidence="2" key="1">
    <citation type="submission" date="2022-04" db="EMBL/GenBank/DDBJ databases">
        <title>Carnegiea gigantea Genome sequencing and assembly v2.</title>
        <authorList>
            <person name="Copetti D."/>
            <person name="Sanderson M.J."/>
            <person name="Burquez A."/>
            <person name="Wojciechowski M.F."/>
        </authorList>
    </citation>
    <scope>NUCLEOTIDE SEQUENCE</scope>
    <source>
        <strain evidence="2">SGP5-SGP5p</strain>
        <tissue evidence="2">Aerial part</tissue>
    </source>
</reference>
<feature type="compositionally biased region" description="Low complexity" evidence="1">
    <location>
        <begin position="14"/>
        <end position="26"/>
    </location>
</feature>
<dbReference type="EMBL" id="JAKOGI010001171">
    <property type="protein sequence ID" value="KAJ8427217.1"/>
    <property type="molecule type" value="Genomic_DNA"/>
</dbReference>
<proteinExistence type="predicted"/>
<dbReference type="Proteomes" id="UP001153076">
    <property type="component" value="Unassembled WGS sequence"/>
</dbReference>
<protein>
    <submittedName>
        <fullName evidence="2">Uncharacterized protein</fullName>
    </submittedName>
</protein>